<feature type="transmembrane region" description="Helical" evidence="8">
    <location>
        <begin position="127"/>
        <end position="145"/>
    </location>
</feature>
<keyword evidence="3 8" id="KW-0812">Transmembrane</keyword>
<keyword evidence="4" id="KW-0274">FAD</keyword>
<dbReference type="Gene3D" id="3.40.50.80">
    <property type="entry name" value="Nucleotide-binding domain of ferredoxin-NADP reductase (FNR) module"/>
    <property type="match status" value="2"/>
</dbReference>
<evidence type="ECO:0000313" key="10">
    <source>
        <dbReference type="EMBL" id="GFP90764.1"/>
    </source>
</evidence>
<evidence type="ECO:0000256" key="3">
    <source>
        <dbReference type="ARBA" id="ARBA00022692"/>
    </source>
</evidence>
<evidence type="ECO:0000256" key="6">
    <source>
        <dbReference type="ARBA" id="ARBA00023002"/>
    </source>
</evidence>
<keyword evidence="2" id="KW-0285">Flavoprotein</keyword>
<dbReference type="GO" id="GO:0005886">
    <property type="term" value="C:plasma membrane"/>
    <property type="evidence" value="ECO:0007669"/>
    <property type="project" value="TreeGrafter"/>
</dbReference>
<feature type="transmembrane region" description="Helical" evidence="8">
    <location>
        <begin position="178"/>
        <end position="201"/>
    </location>
</feature>
<feature type="domain" description="FAD-binding FR-type" evidence="9">
    <location>
        <begin position="288"/>
        <end position="399"/>
    </location>
</feature>
<sequence length="683" mass="77307">MDSGTLTISGEAESSRTRTCRVFKRAEFELEKIELVRTRAELELRVLQSSSSLTVFDSTRLDYTPTREGLDFAVYTFPVIALAIIGFIYVELNRRKTRNRQGSRNVIFTYLSSPLIVNQYIGILSGAQIIASSLFIVLLVWTFYVRVANDFKKMTPNKSFKLSLWQYKMFRMATRCGLLSEACLALLLLPVLRGISVFRLIGIQFEASIRYHIWLGNAMMFFATLHGAGTFFIWGLKHRIQDEMWKWQKKGRIYLAGEMALITGDRHFYMVFPGVFLFALDKLLRILQSMPKMCILSARVLPCRAIELTLLKDPRLKYAPTSLIFLKIPSISKFQWHPFSIISSSSMDKNTFSIIVKSGGQWTSSLYDQILAYDHDSEADQSKCIPIAIEGPYGPASLEFLRYNNLLMVAGGIGITPFLSIVQELSSNPSITKNGYPNRVQIIYTTRKAQDVCLLEPILAQLQNIEQFHTKLKLYVTRENQFGATLRDVINRIPEIQTRNFSTACVSHATYGPERLLIMAMVTLASSIVFLLSLVFFNRFVVPPDKKQKSSSSQIDLILLCSFSIAIIVSALLAVVMRRKRLKKEVRFFSDKQSKPTKSSSFEDNGDLDEHEIHFGGRPDFQDILSNFSSECGGSDIGVLVCGPVSMKESLAIACRQGLVSRGNAKGNNNRPYFNFHSLNFTL</sequence>
<gene>
    <name evidence="10" type="ORF">PHJA_001220300</name>
</gene>
<dbReference type="SFLD" id="SFLDS00052">
    <property type="entry name" value="Ferric_Reductase_Domain"/>
    <property type="match status" value="1"/>
</dbReference>
<feature type="transmembrane region" description="Helical" evidence="8">
    <location>
        <begin position="213"/>
        <end position="236"/>
    </location>
</feature>
<dbReference type="InterPro" id="IPR050369">
    <property type="entry name" value="RBOH/FRE"/>
</dbReference>
<proteinExistence type="predicted"/>
<evidence type="ECO:0000256" key="5">
    <source>
        <dbReference type="ARBA" id="ARBA00022989"/>
    </source>
</evidence>
<dbReference type="GO" id="GO:0000293">
    <property type="term" value="F:ferric-chelate reductase activity"/>
    <property type="evidence" value="ECO:0007669"/>
    <property type="project" value="TreeGrafter"/>
</dbReference>
<keyword evidence="5 8" id="KW-1133">Transmembrane helix</keyword>
<dbReference type="PRINTS" id="PR00466">
    <property type="entry name" value="GP91PHOX"/>
</dbReference>
<evidence type="ECO:0000259" key="9">
    <source>
        <dbReference type="PROSITE" id="PS51384"/>
    </source>
</evidence>
<dbReference type="OrthoDB" id="167398at2759"/>
<evidence type="ECO:0000256" key="7">
    <source>
        <dbReference type="ARBA" id="ARBA00023136"/>
    </source>
</evidence>
<evidence type="ECO:0000256" key="4">
    <source>
        <dbReference type="ARBA" id="ARBA00022827"/>
    </source>
</evidence>
<name>A0A830C3B9_9LAMI</name>
<feature type="transmembrane region" description="Helical" evidence="8">
    <location>
        <begin position="516"/>
        <end position="537"/>
    </location>
</feature>
<feature type="transmembrane region" description="Helical" evidence="8">
    <location>
        <begin position="102"/>
        <end position="121"/>
    </location>
</feature>
<dbReference type="PANTHER" id="PTHR11972">
    <property type="entry name" value="NADPH OXIDASE"/>
    <property type="match status" value="1"/>
</dbReference>
<dbReference type="InterPro" id="IPR013121">
    <property type="entry name" value="Fe_red_NAD-bd_6"/>
</dbReference>
<feature type="transmembrane region" description="Helical" evidence="8">
    <location>
        <begin position="557"/>
        <end position="577"/>
    </location>
</feature>
<dbReference type="Pfam" id="PF08030">
    <property type="entry name" value="NAD_binding_6"/>
    <property type="match status" value="1"/>
</dbReference>
<evidence type="ECO:0000256" key="8">
    <source>
        <dbReference type="SAM" id="Phobius"/>
    </source>
</evidence>
<dbReference type="Pfam" id="PF01794">
    <property type="entry name" value="Ferric_reduct"/>
    <property type="match status" value="1"/>
</dbReference>
<dbReference type="InterPro" id="IPR013130">
    <property type="entry name" value="Fe3_Rdtase_TM_dom"/>
</dbReference>
<feature type="transmembrane region" description="Helical" evidence="8">
    <location>
        <begin position="72"/>
        <end position="90"/>
    </location>
</feature>
<dbReference type="SUPFAM" id="SSF63380">
    <property type="entry name" value="Riboflavin synthase domain-like"/>
    <property type="match status" value="1"/>
</dbReference>
<dbReference type="InterPro" id="IPR000778">
    <property type="entry name" value="Cyt_b245_heavy_chain"/>
</dbReference>
<accession>A0A830C3B9</accession>
<dbReference type="PANTHER" id="PTHR11972:SF155">
    <property type="entry name" value="FERRIC REDUCTION OXIDASE 8, MITOCHONDRIAL"/>
    <property type="match status" value="1"/>
</dbReference>
<keyword evidence="6" id="KW-0560">Oxidoreductase</keyword>
<dbReference type="InterPro" id="IPR017927">
    <property type="entry name" value="FAD-bd_FR_type"/>
</dbReference>
<comment type="subcellular location">
    <subcellularLocation>
        <location evidence="1">Membrane</location>
        <topology evidence="1">Multi-pass membrane protein</topology>
    </subcellularLocation>
</comment>
<dbReference type="InterPro" id="IPR039261">
    <property type="entry name" value="FNR_nucleotide-bd"/>
</dbReference>
<evidence type="ECO:0000256" key="2">
    <source>
        <dbReference type="ARBA" id="ARBA00022630"/>
    </source>
</evidence>
<organism evidence="10 11">
    <name type="scientific">Phtheirospermum japonicum</name>
    <dbReference type="NCBI Taxonomy" id="374723"/>
    <lineage>
        <taxon>Eukaryota</taxon>
        <taxon>Viridiplantae</taxon>
        <taxon>Streptophyta</taxon>
        <taxon>Embryophyta</taxon>
        <taxon>Tracheophyta</taxon>
        <taxon>Spermatophyta</taxon>
        <taxon>Magnoliopsida</taxon>
        <taxon>eudicotyledons</taxon>
        <taxon>Gunneridae</taxon>
        <taxon>Pentapetalae</taxon>
        <taxon>asterids</taxon>
        <taxon>lamiids</taxon>
        <taxon>Lamiales</taxon>
        <taxon>Orobanchaceae</taxon>
        <taxon>Orobanchaceae incertae sedis</taxon>
        <taxon>Phtheirospermum</taxon>
    </lineage>
</organism>
<dbReference type="CDD" id="cd06186">
    <property type="entry name" value="NOX_Duox_like_FAD_NADP"/>
    <property type="match status" value="1"/>
</dbReference>
<protein>
    <submittedName>
        <fullName evidence="10">Ferric reduction oxidase 8 mitochondrial</fullName>
    </submittedName>
</protein>
<dbReference type="PROSITE" id="PS51384">
    <property type="entry name" value="FAD_FR"/>
    <property type="match status" value="1"/>
</dbReference>
<reference evidence="10" key="1">
    <citation type="submission" date="2020-07" db="EMBL/GenBank/DDBJ databases">
        <title>Ethylene signaling mediates host invasion by parasitic plants.</title>
        <authorList>
            <person name="Yoshida S."/>
        </authorList>
    </citation>
    <scope>NUCLEOTIDE SEQUENCE</scope>
    <source>
        <strain evidence="10">Okayama</strain>
    </source>
</reference>
<comment type="caution">
    <text evidence="10">The sequence shown here is derived from an EMBL/GenBank/DDBJ whole genome shotgun (WGS) entry which is preliminary data.</text>
</comment>
<dbReference type="Proteomes" id="UP000653305">
    <property type="component" value="Unassembled WGS sequence"/>
</dbReference>
<keyword evidence="11" id="KW-1185">Reference proteome</keyword>
<evidence type="ECO:0000313" key="11">
    <source>
        <dbReference type="Proteomes" id="UP000653305"/>
    </source>
</evidence>
<dbReference type="EMBL" id="BMAC01000224">
    <property type="protein sequence ID" value="GFP90764.1"/>
    <property type="molecule type" value="Genomic_DNA"/>
</dbReference>
<dbReference type="Pfam" id="PF08022">
    <property type="entry name" value="FAD_binding_8"/>
    <property type="match status" value="1"/>
</dbReference>
<dbReference type="SUPFAM" id="SSF52343">
    <property type="entry name" value="Ferredoxin reductase-like, C-terminal NADP-linked domain"/>
    <property type="match status" value="1"/>
</dbReference>
<dbReference type="InterPro" id="IPR017938">
    <property type="entry name" value="Riboflavin_synthase-like_b-brl"/>
</dbReference>
<dbReference type="SFLD" id="SFLDG01168">
    <property type="entry name" value="Ferric_reductase_subgroup_(FRE"/>
    <property type="match status" value="1"/>
</dbReference>
<dbReference type="InterPro" id="IPR013112">
    <property type="entry name" value="FAD-bd_8"/>
</dbReference>
<dbReference type="AlphaFoldDB" id="A0A830C3B9"/>
<keyword evidence="7 8" id="KW-0472">Membrane</keyword>
<evidence type="ECO:0000256" key="1">
    <source>
        <dbReference type="ARBA" id="ARBA00004141"/>
    </source>
</evidence>